<name>A0A7L7L242_9BACT</name>
<reference evidence="1 2" key="1">
    <citation type="submission" date="2020-06" db="EMBL/GenBank/DDBJ databases">
        <authorList>
            <person name="Hwang Y.J."/>
        </authorList>
    </citation>
    <scope>NUCLEOTIDE SEQUENCE [LARGE SCALE GENOMIC DNA]</scope>
    <source>
        <strain evidence="1 2">KUDC8001</strain>
    </source>
</reference>
<dbReference type="Proteomes" id="UP000514509">
    <property type="component" value="Chromosome"/>
</dbReference>
<protein>
    <submittedName>
        <fullName evidence="1">Uncharacterized protein</fullName>
    </submittedName>
</protein>
<dbReference type="KEGG" id="add:HUW48_01750"/>
<evidence type="ECO:0000313" key="1">
    <source>
        <dbReference type="EMBL" id="QMU26833.1"/>
    </source>
</evidence>
<dbReference type="EMBL" id="CP055153">
    <property type="protein sequence ID" value="QMU26833.1"/>
    <property type="molecule type" value="Genomic_DNA"/>
</dbReference>
<sequence>MATIYTEIQFISPQQIVAIHLSEENEFGLSNHYRMHIRFNIRPVPERGVTINLRVMIVNNRLFSFEDGNNLFDCLFANVQDGEVRMTNPFRVKNIAPLTGMQLVLSTEAYDVTEPYNKDFDSETYDVTSNFHSHVAARFFLTP</sequence>
<gene>
    <name evidence="1" type="ORF">HUW48_01750</name>
</gene>
<proteinExistence type="predicted"/>
<evidence type="ECO:0000313" key="2">
    <source>
        <dbReference type="Proteomes" id="UP000514509"/>
    </source>
</evidence>
<keyword evidence="2" id="KW-1185">Reference proteome</keyword>
<organism evidence="1 2">
    <name type="scientific">Adhaeribacter radiodurans</name>
    <dbReference type="NCBI Taxonomy" id="2745197"/>
    <lineage>
        <taxon>Bacteria</taxon>
        <taxon>Pseudomonadati</taxon>
        <taxon>Bacteroidota</taxon>
        <taxon>Cytophagia</taxon>
        <taxon>Cytophagales</taxon>
        <taxon>Hymenobacteraceae</taxon>
        <taxon>Adhaeribacter</taxon>
    </lineage>
</organism>
<accession>A0A7L7L242</accession>
<dbReference type="RefSeq" id="WP_182414036.1">
    <property type="nucleotide sequence ID" value="NZ_CP055153.1"/>
</dbReference>
<reference evidence="1 2" key="2">
    <citation type="submission" date="2020-08" db="EMBL/GenBank/DDBJ databases">
        <title>Adhaeribacter dokdonensis sp. nov., isolated from the rhizosphere of Elymus tsukushiensis, a plant native to the Dokdo Islands, Republic of Korea.</title>
        <authorList>
            <person name="Ghim S.Y."/>
        </authorList>
    </citation>
    <scope>NUCLEOTIDE SEQUENCE [LARGE SCALE GENOMIC DNA]</scope>
    <source>
        <strain evidence="1 2">KUDC8001</strain>
    </source>
</reference>
<dbReference type="AlphaFoldDB" id="A0A7L7L242"/>